<evidence type="ECO:0000256" key="1">
    <source>
        <dbReference type="ARBA" id="ARBA00009460"/>
    </source>
</evidence>
<dbReference type="OrthoDB" id="5291879at2"/>
<name>A0A5C6QFT3_9GAMM</name>
<keyword evidence="2 4" id="KW-0418">Kinase</keyword>
<keyword evidence="2" id="KW-0808">Transferase</keyword>
<dbReference type="Proteomes" id="UP000321525">
    <property type="component" value="Unassembled WGS sequence"/>
</dbReference>
<dbReference type="Gene3D" id="3.30.200.20">
    <property type="entry name" value="Phosphorylase Kinase, domain 1"/>
    <property type="match status" value="1"/>
</dbReference>
<dbReference type="AlphaFoldDB" id="A0A5C6QFT3"/>
<comment type="similarity">
    <text evidence="1 2">Belongs to the fructosamine kinase family.</text>
</comment>
<dbReference type="EMBL" id="VOLR01000017">
    <property type="protein sequence ID" value="TWX57891.1"/>
    <property type="molecule type" value="Genomic_DNA"/>
</dbReference>
<evidence type="ECO:0000256" key="2">
    <source>
        <dbReference type="PIRNR" id="PIRNR006221"/>
    </source>
</evidence>
<organism evidence="4 6">
    <name type="scientific">Colwellia hornerae</name>
    <dbReference type="NCBI Taxonomy" id="89402"/>
    <lineage>
        <taxon>Bacteria</taxon>
        <taxon>Pseudomonadati</taxon>
        <taxon>Pseudomonadota</taxon>
        <taxon>Gammaproteobacteria</taxon>
        <taxon>Alteromonadales</taxon>
        <taxon>Colwelliaceae</taxon>
        <taxon>Colwellia</taxon>
    </lineage>
</organism>
<protein>
    <submittedName>
        <fullName evidence="4">Fructosamine kinase family protein</fullName>
    </submittedName>
</protein>
<dbReference type="PANTHER" id="PTHR12149:SF8">
    <property type="entry name" value="PROTEIN-RIBULOSAMINE 3-KINASE"/>
    <property type="match status" value="1"/>
</dbReference>
<evidence type="ECO:0000313" key="3">
    <source>
        <dbReference type="EMBL" id="TWX57891.1"/>
    </source>
</evidence>
<evidence type="ECO:0000313" key="6">
    <source>
        <dbReference type="Proteomes" id="UP000321917"/>
    </source>
</evidence>
<dbReference type="InterPro" id="IPR011009">
    <property type="entry name" value="Kinase-like_dom_sf"/>
</dbReference>
<dbReference type="SUPFAM" id="SSF56112">
    <property type="entry name" value="Protein kinase-like (PK-like)"/>
    <property type="match status" value="1"/>
</dbReference>
<accession>A0A5C6QFT3</accession>
<dbReference type="PIRSF" id="PIRSF006221">
    <property type="entry name" value="Ketosamine-3-kinase"/>
    <property type="match status" value="1"/>
</dbReference>
<evidence type="ECO:0000313" key="4">
    <source>
        <dbReference type="EMBL" id="TWX67593.1"/>
    </source>
</evidence>
<sequence>MWQSIEQAIKTETGERFTIEKKRLISTSESNLAYQLSDQKHNYFIKIKDKNHFNHFESEAYALNQIRALKQITCPEVIALGSTLDKSFIVLDYIPFSHASEKHWYNLGAQLALMHKGSSHGQFGWQHDNYIGDTLQPNNWRSNWKTFFAEQRVAWQLQLLSEKSITLGNIDHITNICHDALNHHEVKPCLVHGDLWMGNLGFTDSSSVIYDPACYYGDREVDIAMTELFGQLPYDFYQGYQDVFPLDEGYEQRKLIYNFYHILNHANLFGGIYIDQSRALLSRILSLH</sequence>
<proteinExistence type="inferred from homology"/>
<dbReference type="Gene3D" id="3.90.1200.10">
    <property type="match status" value="1"/>
</dbReference>
<dbReference type="Proteomes" id="UP000321917">
    <property type="component" value="Unassembled WGS sequence"/>
</dbReference>
<reference evidence="4 6" key="1">
    <citation type="submission" date="2019-07" db="EMBL/GenBank/DDBJ databases">
        <title>Genomes of sea-ice associated Colwellia species.</title>
        <authorList>
            <person name="Bowman J.P."/>
        </authorList>
    </citation>
    <scope>NUCLEOTIDE SEQUENCE [LARGE SCALE GENOMIC DNA]</scope>
    <source>
        <strain evidence="3 5">ACAM 607</strain>
        <strain evidence="4 6">IC036</strain>
    </source>
</reference>
<dbReference type="InterPro" id="IPR016477">
    <property type="entry name" value="Fructo-/Ketosamine-3-kinase"/>
</dbReference>
<dbReference type="Pfam" id="PF03881">
    <property type="entry name" value="Fructosamin_kin"/>
    <property type="match status" value="1"/>
</dbReference>
<keyword evidence="5" id="KW-1185">Reference proteome</keyword>
<dbReference type="EMBL" id="VOLQ01000013">
    <property type="protein sequence ID" value="TWX67593.1"/>
    <property type="molecule type" value="Genomic_DNA"/>
</dbReference>
<comment type="caution">
    <text evidence="4">The sequence shown here is derived from an EMBL/GenBank/DDBJ whole genome shotgun (WGS) entry which is preliminary data.</text>
</comment>
<gene>
    <name evidence="3" type="ORF">ESZ26_12985</name>
    <name evidence="4" type="ORF">ESZ27_08855</name>
</gene>
<evidence type="ECO:0000313" key="5">
    <source>
        <dbReference type="Proteomes" id="UP000321525"/>
    </source>
</evidence>
<dbReference type="GO" id="GO:0016301">
    <property type="term" value="F:kinase activity"/>
    <property type="evidence" value="ECO:0007669"/>
    <property type="project" value="UniProtKB-UniRule"/>
</dbReference>
<dbReference type="PANTHER" id="PTHR12149">
    <property type="entry name" value="FRUCTOSAMINE 3 KINASE-RELATED PROTEIN"/>
    <property type="match status" value="1"/>
</dbReference>